<feature type="transmembrane region" description="Helical" evidence="1">
    <location>
        <begin position="89"/>
        <end position="122"/>
    </location>
</feature>
<proteinExistence type="predicted"/>
<evidence type="ECO:0000256" key="1">
    <source>
        <dbReference type="SAM" id="Phobius"/>
    </source>
</evidence>
<reference evidence="2 3" key="1">
    <citation type="submission" date="2018-11" db="EMBL/GenBank/DDBJ databases">
        <authorList>
            <person name="Ye M.-Q."/>
            <person name="Du Z.-J."/>
        </authorList>
    </citation>
    <scope>NUCLEOTIDE SEQUENCE [LARGE SCALE GENOMIC DNA]</scope>
    <source>
        <strain evidence="2 3">U0105</strain>
    </source>
</reference>
<keyword evidence="1" id="KW-0472">Membrane</keyword>
<keyword evidence="3" id="KW-1185">Reference proteome</keyword>
<organism evidence="2 3">
    <name type="scientific">Alteromonas sediminis</name>
    <dbReference type="NCBI Taxonomy" id="2259342"/>
    <lineage>
        <taxon>Bacteria</taxon>
        <taxon>Pseudomonadati</taxon>
        <taxon>Pseudomonadota</taxon>
        <taxon>Gammaproteobacteria</taxon>
        <taxon>Alteromonadales</taxon>
        <taxon>Alteromonadaceae</taxon>
        <taxon>Alteromonas/Salinimonas group</taxon>
        <taxon>Alteromonas</taxon>
    </lineage>
</organism>
<protein>
    <recommendedName>
        <fullName evidence="4">DUF4064 domain-containing protein</fullName>
    </recommendedName>
</protein>
<dbReference type="EMBL" id="RPOK01000006">
    <property type="protein sequence ID" value="RPJ64927.1"/>
    <property type="molecule type" value="Genomic_DNA"/>
</dbReference>
<feature type="transmembrane region" description="Helical" evidence="1">
    <location>
        <begin position="60"/>
        <end position="82"/>
    </location>
</feature>
<comment type="caution">
    <text evidence="2">The sequence shown here is derived from an EMBL/GenBank/DDBJ whole genome shotgun (WGS) entry which is preliminary data.</text>
</comment>
<evidence type="ECO:0000313" key="2">
    <source>
        <dbReference type="EMBL" id="RPJ64927.1"/>
    </source>
</evidence>
<gene>
    <name evidence="2" type="ORF">DRW07_16515</name>
</gene>
<sequence>MKKEAIGKYVAITAVLLFLVLPVGLASTMFSMYSDFQAISLFETSEAPANANERSIGRTLTILGMGLTVPSIALLIVSVTALQYRPRWIFWFSVVVSSFVIFLFPIGTVLSVTLLVALFIIMNKPGSGKTTT</sequence>
<dbReference type="RefSeq" id="WP_124029056.1">
    <property type="nucleotide sequence ID" value="NZ_JBHRSN010000013.1"/>
</dbReference>
<keyword evidence="1" id="KW-1133">Transmembrane helix</keyword>
<name>A0A3N5XVZ6_9ALTE</name>
<dbReference type="AlphaFoldDB" id="A0A3N5XVZ6"/>
<dbReference type="OrthoDB" id="6402789at2"/>
<dbReference type="Proteomes" id="UP000275281">
    <property type="component" value="Unassembled WGS sequence"/>
</dbReference>
<keyword evidence="1" id="KW-0812">Transmembrane</keyword>
<evidence type="ECO:0008006" key="4">
    <source>
        <dbReference type="Google" id="ProtNLM"/>
    </source>
</evidence>
<accession>A0A3N5XVZ6</accession>
<evidence type="ECO:0000313" key="3">
    <source>
        <dbReference type="Proteomes" id="UP000275281"/>
    </source>
</evidence>